<gene>
    <name evidence="1" type="ORF">WL29_18290</name>
</gene>
<protein>
    <submittedName>
        <fullName evidence="1">Uncharacterized protein</fullName>
    </submittedName>
</protein>
<dbReference type="AlphaFoldDB" id="A0A106AF89"/>
<reference evidence="1 2" key="1">
    <citation type="submission" date="2015-11" db="EMBL/GenBank/DDBJ databases">
        <title>Expanding the genomic diversity of Burkholderia species for the development of highly accurate diagnostics.</title>
        <authorList>
            <person name="Sahl J."/>
            <person name="Keim P."/>
            <person name="Wagner D."/>
        </authorList>
    </citation>
    <scope>NUCLEOTIDE SEQUENCE [LARGE SCALE GENOMIC DNA]</scope>
    <source>
        <strain evidence="1 2">MSMB2087WGS</strain>
    </source>
</reference>
<dbReference type="Proteomes" id="UP000060630">
    <property type="component" value="Unassembled WGS sequence"/>
</dbReference>
<name>A0A106AF89_9BURK</name>
<sequence length="277" mass="31409">MKSLRQGDVLKRTPELLDVLREVHPHYADDKYTYFQVLTQSCDLVRRNDAQCKSRYISLAAVRSIDVVVQRAIEKYEKKTIFQNQLYCSEQHKAALKDVINKLLNNNDSNHFFLRATPESGLMLDSCTLLHLSISIQASLHYDTCLAAKIVELKENFRAKLGWLVGNLYSRVGTEDYVPSAIADKPAYDAFVNEMIDRYVAWVPQSDFASFLSNAKDANSLTEITERVNQQREKKRDSGLEQLLGAITNKINVSADDKIALRNILAAHPVVMKGLSK</sequence>
<evidence type="ECO:0000313" key="2">
    <source>
        <dbReference type="Proteomes" id="UP000060630"/>
    </source>
</evidence>
<dbReference type="RefSeq" id="WP_059990448.1">
    <property type="nucleotide sequence ID" value="NZ_LOXJ01000064.1"/>
</dbReference>
<proteinExistence type="predicted"/>
<comment type="caution">
    <text evidence="1">The sequence shown here is derived from an EMBL/GenBank/DDBJ whole genome shotgun (WGS) entry which is preliminary data.</text>
</comment>
<organism evidence="1 2">
    <name type="scientific">Burkholderia ubonensis</name>
    <dbReference type="NCBI Taxonomy" id="101571"/>
    <lineage>
        <taxon>Bacteria</taxon>
        <taxon>Pseudomonadati</taxon>
        <taxon>Pseudomonadota</taxon>
        <taxon>Betaproteobacteria</taxon>
        <taxon>Burkholderiales</taxon>
        <taxon>Burkholderiaceae</taxon>
        <taxon>Burkholderia</taxon>
        <taxon>Burkholderia cepacia complex</taxon>
    </lineage>
</organism>
<evidence type="ECO:0000313" key="1">
    <source>
        <dbReference type="EMBL" id="KWA84911.1"/>
    </source>
</evidence>
<dbReference type="EMBL" id="LPHD01000032">
    <property type="protein sequence ID" value="KWA84911.1"/>
    <property type="molecule type" value="Genomic_DNA"/>
</dbReference>
<accession>A0A106AF89</accession>